<reference evidence="1" key="1">
    <citation type="submission" date="2024-09" db="EMBL/GenBank/DDBJ databases">
        <authorList>
            <person name="Gagne-Thivierge C."/>
        </authorList>
    </citation>
    <scope>NUCLEOTIDE SEQUENCE</scope>
    <source>
        <strain evidence="1">SC310</strain>
    </source>
</reference>
<keyword evidence="2" id="KW-1185">Reference proteome</keyword>
<name>A0ACD5FRT2_STAHY</name>
<proteinExistence type="predicted"/>
<organism evidence="1 2">
    <name type="scientific">Staphylococcus hyicus</name>
    <dbReference type="NCBI Taxonomy" id="1284"/>
    <lineage>
        <taxon>Bacteria</taxon>
        <taxon>Bacillati</taxon>
        <taxon>Bacillota</taxon>
        <taxon>Bacilli</taxon>
        <taxon>Bacillales</taxon>
        <taxon>Staphylococcaceae</taxon>
        <taxon>Staphylococcus</taxon>
    </lineage>
</organism>
<protein>
    <submittedName>
        <fullName evidence="1">DUF805 domain-containing protein</fullName>
    </submittedName>
</protein>
<gene>
    <name evidence="1" type="ORF">QUC96_006295</name>
</gene>
<evidence type="ECO:0000313" key="2">
    <source>
        <dbReference type="Proteomes" id="UP001234913"/>
    </source>
</evidence>
<dbReference type="EMBL" id="CP171742">
    <property type="protein sequence ID" value="XKR70431.1"/>
    <property type="molecule type" value="Genomic_DNA"/>
</dbReference>
<dbReference type="Proteomes" id="UP001234913">
    <property type="component" value="Chromosome"/>
</dbReference>
<sequence>MNQTQNVLSCYKLFWTRAFDFRGRATRKEFWHPLWINLVLIFLLEKIAHEVVVDIFSLIIFIPALTVMARRLHDTNHTMFLAIVLNAFTLIVTIAELMNVSLSFMSDDALPMGSGYFVVIIIFVVILLIMTIYSLILMCIKGDENPNKYGADGTCGLLNSTTTNK</sequence>
<accession>A0ACD5FRT2</accession>
<evidence type="ECO:0000313" key="1">
    <source>
        <dbReference type="EMBL" id="XKR70431.1"/>
    </source>
</evidence>